<gene>
    <name evidence="2" type="ORF">Tco_0771282</name>
</gene>
<reference evidence="2" key="2">
    <citation type="submission" date="2022-01" db="EMBL/GenBank/DDBJ databases">
        <authorList>
            <person name="Yamashiro T."/>
            <person name="Shiraishi A."/>
            <person name="Satake H."/>
            <person name="Nakayama K."/>
        </authorList>
    </citation>
    <scope>NUCLEOTIDE SEQUENCE</scope>
</reference>
<name>A0ABQ4ZGI2_9ASTR</name>
<evidence type="ECO:0000256" key="1">
    <source>
        <dbReference type="SAM" id="MobiDB-lite"/>
    </source>
</evidence>
<evidence type="ECO:0000313" key="3">
    <source>
        <dbReference type="Proteomes" id="UP001151760"/>
    </source>
</evidence>
<sequence>MKRVSKGFSGGITPLFDTMLVQHQGEEPSIQITPETSPSKITSSPSLSSHHTSISSSSISEPPITPTEEAAPMPHESPLQSVHSLRRNEGSLSQNELMDLVTKLTDRIGVLEKDLQQTKKTYSTALTRLILRVKKLEKNVKTGKARRRARIVISEDEDVTEDSSKQGRKISNIDTGPTISLVQPHTANIAVSTADAAVTTTSASISTVSPLRVSTAEDISGAETLVYIRRSASKAKDKEKAIMQESEPLKKIKKRVQVQMSIDEELAKKVFEEEQARFNAEQEARFKAEQ</sequence>
<reference evidence="2" key="1">
    <citation type="journal article" date="2022" name="Int. J. Mol. Sci.">
        <title>Draft Genome of Tanacetum Coccineum: Genomic Comparison of Closely Related Tanacetum-Family Plants.</title>
        <authorList>
            <person name="Yamashiro T."/>
            <person name="Shiraishi A."/>
            <person name="Nakayama K."/>
            <person name="Satake H."/>
        </authorList>
    </citation>
    <scope>NUCLEOTIDE SEQUENCE</scope>
</reference>
<accession>A0ABQ4ZGI2</accession>
<evidence type="ECO:0000313" key="2">
    <source>
        <dbReference type="EMBL" id="GJS88646.1"/>
    </source>
</evidence>
<dbReference type="EMBL" id="BQNB010011289">
    <property type="protein sequence ID" value="GJS88646.1"/>
    <property type="molecule type" value="Genomic_DNA"/>
</dbReference>
<organism evidence="2 3">
    <name type="scientific">Tanacetum coccineum</name>
    <dbReference type="NCBI Taxonomy" id="301880"/>
    <lineage>
        <taxon>Eukaryota</taxon>
        <taxon>Viridiplantae</taxon>
        <taxon>Streptophyta</taxon>
        <taxon>Embryophyta</taxon>
        <taxon>Tracheophyta</taxon>
        <taxon>Spermatophyta</taxon>
        <taxon>Magnoliopsida</taxon>
        <taxon>eudicotyledons</taxon>
        <taxon>Gunneridae</taxon>
        <taxon>Pentapetalae</taxon>
        <taxon>asterids</taxon>
        <taxon>campanulids</taxon>
        <taxon>Asterales</taxon>
        <taxon>Asteraceae</taxon>
        <taxon>Asteroideae</taxon>
        <taxon>Anthemideae</taxon>
        <taxon>Anthemidinae</taxon>
        <taxon>Tanacetum</taxon>
    </lineage>
</organism>
<feature type="compositionally biased region" description="Low complexity" evidence="1">
    <location>
        <begin position="32"/>
        <end position="69"/>
    </location>
</feature>
<feature type="region of interest" description="Disordered" evidence="1">
    <location>
        <begin position="25"/>
        <end position="84"/>
    </location>
</feature>
<keyword evidence="3" id="KW-1185">Reference proteome</keyword>
<proteinExistence type="predicted"/>
<comment type="caution">
    <text evidence="2">The sequence shown here is derived from an EMBL/GenBank/DDBJ whole genome shotgun (WGS) entry which is preliminary data.</text>
</comment>
<dbReference type="Proteomes" id="UP001151760">
    <property type="component" value="Unassembled WGS sequence"/>
</dbReference>
<protein>
    <submittedName>
        <fullName evidence="2">Uncharacterized protein</fullName>
    </submittedName>
</protein>